<protein>
    <submittedName>
        <fullName evidence="1">Uncharacterized protein</fullName>
    </submittedName>
</protein>
<evidence type="ECO:0000313" key="1">
    <source>
        <dbReference type="EMBL" id="JAH50547.1"/>
    </source>
</evidence>
<proteinExistence type="predicted"/>
<name>A0A0E9TAT6_ANGAN</name>
<reference evidence="1" key="1">
    <citation type="submission" date="2014-11" db="EMBL/GenBank/DDBJ databases">
        <authorList>
            <person name="Amaro Gonzalez C."/>
        </authorList>
    </citation>
    <scope>NUCLEOTIDE SEQUENCE</scope>
</reference>
<sequence>MTEYLVDEQNGFRKSRACIDHIYSVIICT</sequence>
<dbReference type="EMBL" id="GBXM01058030">
    <property type="protein sequence ID" value="JAH50547.1"/>
    <property type="molecule type" value="Transcribed_RNA"/>
</dbReference>
<organism evidence="1">
    <name type="scientific">Anguilla anguilla</name>
    <name type="common">European freshwater eel</name>
    <name type="synonym">Muraena anguilla</name>
    <dbReference type="NCBI Taxonomy" id="7936"/>
    <lineage>
        <taxon>Eukaryota</taxon>
        <taxon>Metazoa</taxon>
        <taxon>Chordata</taxon>
        <taxon>Craniata</taxon>
        <taxon>Vertebrata</taxon>
        <taxon>Euteleostomi</taxon>
        <taxon>Actinopterygii</taxon>
        <taxon>Neopterygii</taxon>
        <taxon>Teleostei</taxon>
        <taxon>Anguilliformes</taxon>
        <taxon>Anguillidae</taxon>
        <taxon>Anguilla</taxon>
    </lineage>
</organism>
<accession>A0A0E9TAT6</accession>
<reference evidence="1" key="2">
    <citation type="journal article" date="2015" name="Fish Shellfish Immunol.">
        <title>Early steps in the European eel (Anguilla anguilla)-Vibrio vulnificus interaction in the gills: Role of the RtxA13 toxin.</title>
        <authorList>
            <person name="Callol A."/>
            <person name="Pajuelo D."/>
            <person name="Ebbesson L."/>
            <person name="Teles M."/>
            <person name="MacKenzie S."/>
            <person name="Amaro C."/>
        </authorList>
    </citation>
    <scope>NUCLEOTIDE SEQUENCE</scope>
</reference>
<dbReference type="AlphaFoldDB" id="A0A0E9TAT6"/>